<comment type="caution">
    <text evidence="1">The sequence shown here is derived from an EMBL/GenBank/DDBJ whole genome shotgun (WGS) entry which is preliminary data.</text>
</comment>
<feature type="non-terminal residue" evidence="1">
    <location>
        <position position="38"/>
    </location>
</feature>
<gene>
    <name evidence="1" type="ORF">Tci_908182</name>
</gene>
<dbReference type="AlphaFoldDB" id="A0A699VPA9"/>
<name>A0A699VPA9_TANCI</name>
<organism evidence="1">
    <name type="scientific">Tanacetum cinerariifolium</name>
    <name type="common">Dalmatian daisy</name>
    <name type="synonym">Chrysanthemum cinerariifolium</name>
    <dbReference type="NCBI Taxonomy" id="118510"/>
    <lineage>
        <taxon>Eukaryota</taxon>
        <taxon>Viridiplantae</taxon>
        <taxon>Streptophyta</taxon>
        <taxon>Embryophyta</taxon>
        <taxon>Tracheophyta</taxon>
        <taxon>Spermatophyta</taxon>
        <taxon>Magnoliopsida</taxon>
        <taxon>eudicotyledons</taxon>
        <taxon>Gunneridae</taxon>
        <taxon>Pentapetalae</taxon>
        <taxon>asterids</taxon>
        <taxon>campanulids</taxon>
        <taxon>Asterales</taxon>
        <taxon>Asteraceae</taxon>
        <taxon>Asteroideae</taxon>
        <taxon>Anthemideae</taxon>
        <taxon>Anthemidinae</taxon>
        <taxon>Tanacetum</taxon>
    </lineage>
</organism>
<reference evidence="1" key="1">
    <citation type="journal article" date="2019" name="Sci. Rep.">
        <title>Draft genome of Tanacetum cinerariifolium, the natural source of mosquito coil.</title>
        <authorList>
            <person name="Yamashiro T."/>
            <person name="Shiraishi A."/>
            <person name="Satake H."/>
            <person name="Nakayama K."/>
        </authorList>
    </citation>
    <scope>NUCLEOTIDE SEQUENCE</scope>
</reference>
<dbReference type="EMBL" id="BKCJ011468711">
    <property type="protein sequence ID" value="GFD36213.1"/>
    <property type="molecule type" value="Genomic_DNA"/>
</dbReference>
<evidence type="ECO:0000313" key="1">
    <source>
        <dbReference type="EMBL" id="GFD36213.1"/>
    </source>
</evidence>
<sequence>MLLCAQALMEKIFDEFTFDSEATQVATPLVEVLETRRG</sequence>
<accession>A0A699VPA9</accession>
<protein>
    <submittedName>
        <fullName evidence="1">Uncharacterized protein</fullName>
    </submittedName>
</protein>
<proteinExistence type="predicted"/>